<evidence type="ECO:0000256" key="3">
    <source>
        <dbReference type="SAM" id="SignalP"/>
    </source>
</evidence>
<feature type="compositionally biased region" description="Basic and acidic residues" evidence="2">
    <location>
        <begin position="855"/>
        <end position="868"/>
    </location>
</feature>
<comment type="caution">
    <text evidence="6">The sequence shown here is derived from an EMBL/GenBank/DDBJ whole genome shotgun (WGS) entry which is preliminary data.</text>
</comment>
<feature type="domain" description="BAG" evidence="4">
    <location>
        <begin position="699"/>
        <end position="741"/>
    </location>
</feature>
<evidence type="ECO:0000259" key="5">
    <source>
        <dbReference type="Pfam" id="PF21671"/>
    </source>
</evidence>
<dbReference type="InterPro" id="IPR003103">
    <property type="entry name" value="BAG_domain"/>
</dbReference>
<feature type="region of interest" description="Disordered" evidence="2">
    <location>
        <begin position="535"/>
        <end position="566"/>
    </location>
</feature>
<dbReference type="OrthoDB" id="333905at2759"/>
<feature type="compositionally biased region" description="Pro residues" evidence="2">
    <location>
        <begin position="623"/>
        <end position="634"/>
    </location>
</feature>
<feature type="region of interest" description="Disordered" evidence="2">
    <location>
        <begin position="606"/>
        <end position="642"/>
    </location>
</feature>
<feature type="coiled-coil region" evidence="1">
    <location>
        <begin position="429"/>
        <end position="458"/>
    </location>
</feature>
<feature type="compositionally biased region" description="Basic and acidic residues" evidence="2">
    <location>
        <begin position="535"/>
        <end position="547"/>
    </location>
</feature>
<feature type="domain" description="Protein CPL1-like" evidence="5">
    <location>
        <begin position="231"/>
        <end position="275"/>
    </location>
</feature>
<feature type="chain" id="PRO_5024340153" evidence="3">
    <location>
        <begin position="20"/>
        <end position="1055"/>
    </location>
</feature>
<protein>
    <submittedName>
        <fullName evidence="6">Uncharacterized protein</fullName>
    </submittedName>
</protein>
<evidence type="ECO:0000259" key="4">
    <source>
        <dbReference type="Pfam" id="PF02179"/>
    </source>
</evidence>
<accession>A0A5N5QW72</accession>
<feature type="compositionally biased region" description="Polar residues" evidence="2">
    <location>
        <begin position="869"/>
        <end position="881"/>
    </location>
</feature>
<keyword evidence="7" id="KW-1185">Reference proteome</keyword>
<keyword evidence="1" id="KW-0175">Coiled coil</keyword>
<reference evidence="6 7" key="1">
    <citation type="journal article" date="2019" name="Fungal Biol. Biotechnol.">
        <title>Draft genome sequence of fastidious pathogen Ceratobasidium theobromae, which causes vascular-streak dieback in Theobroma cacao.</title>
        <authorList>
            <person name="Ali S.S."/>
            <person name="Asman A."/>
            <person name="Shao J."/>
            <person name="Firmansyah A.P."/>
            <person name="Susilo A.W."/>
            <person name="Rosmana A."/>
            <person name="McMahon P."/>
            <person name="Junaid M."/>
            <person name="Guest D."/>
            <person name="Kheng T.Y."/>
            <person name="Meinhardt L.W."/>
            <person name="Bailey B.A."/>
        </authorList>
    </citation>
    <scope>NUCLEOTIDE SEQUENCE [LARGE SCALE GENOMIC DNA]</scope>
    <source>
        <strain evidence="6 7">CT2</strain>
    </source>
</reference>
<feature type="signal peptide" evidence="3">
    <location>
        <begin position="1"/>
        <end position="19"/>
    </location>
</feature>
<dbReference type="InterPro" id="IPR048661">
    <property type="entry name" value="CPL1-like"/>
</dbReference>
<dbReference type="Pfam" id="PF02179">
    <property type="entry name" value="BAG"/>
    <property type="match status" value="1"/>
</dbReference>
<dbReference type="PANTHER" id="PTHR35192">
    <property type="entry name" value="PROTEIN, PUTATIVE-RELATED"/>
    <property type="match status" value="1"/>
</dbReference>
<name>A0A5N5QW72_9AGAM</name>
<evidence type="ECO:0000256" key="1">
    <source>
        <dbReference type="SAM" id="Coils"/>
    </source>
</evidence>
<evidence type="ECO:0000313" key="7">
    <source>
        <dbReference type="Proteomes" id="UP000383932"/>
    </source>
</evidence>
<organism evidence="6 7">
    <name type="scientific">Ceratobasidium theobromae</name>
    <dbReference type="NCBI Taxonomy" id="1582974"/>
    <lineage>
        <taxon>Eukaryota</taxon>
        <taxon>Fungi</taxon>
        <taxon>Dikarya</taxon>
        <taxon>Basidiomycota</taxon>
        <taxon>Agaricomycotina</taxon>
        <taxon>Agaricomycetes</taxon>
        <taxon>Cantharellales</taxon>
        <taxon>Ceratobasidiaceae</taxon>
        <taxon>Ceratobasidium</taxon>
    </lineage>
</organism>
<feature type="region of interest" description="Disordered" evidence="2">
    <location>
        <begin position="855"/>
        <end position="1032"/>
    </location>
</feature>
<dbReference type="InterPro" id="IPR038955">
    <property type="entry name" value="PriA/CPL1_fungi"/>
</dbReference>
<dbReference type="Pfam" id="PF21671">
    <property type="entry name" value="CPL1-like"/>
    <property type="match status" value="1"/>
</dbReference>
<dbReference type="EMBL" id="SSOP01000009">
    <property type="protein sequence ID" value="KAB5595426.1"/>
    <property type="molecule type" value="Genomic_DNA"/>
</dbReference>
<sequence>MFTLSTLFSLVAICSIAAGRMAIHRRNTTDICANINYHFQVESAPGTHMEDWVTVCACLSDIGTAIKPNGPVDLDDRYIYTGGYLTGLGVMSGVSAAVNADTQPNRMESNIYHNRFERAATGVHALTPTMPPQRAQALMCVTLNAQLFGLQVTVSSLSPATSYNVPAPRIKTTAMETMGHRSRHIPGYSLSGEKRGGDGVPTWGKRMSSSMARCPAGTEMCGVPEGWSGEWECLNVDEDLESCGGCVYPLQPNQKLGIDCSVLPGVENVYCRKGESLWHYLNKVIAKPAGQAGVNPIEDFGHAENVRCDLSMQFEVLKFVTVLISYQLSIYALLLRYIVLAKLEIHKTLIVLHNTKPSYQTNPAHGQKSIIFDWNLPRITELSKLLTTSATYPTMLVFASPVPTAFGTLQSRYPVERPSAKEQYFRSLAEQHERAAALARKRMEEAQQQRELEALQRLAVIQAQQSPYDSPPHPLFGHILPGPSDAIFGSHAGDLYAERIHRQRQLAALERQKRAEQQDVLRALFEQRRAEVRQRAGEAKAQQERQRKAQQSAQAEQARRHLAARAADEEPLREFFQTLLSAMGATSIESQGADLERQNAIHRSSAPVLPQGKPQEPISVPAPASPQPERPASPTPSVASNASDASLNSIALLQNKYNNLRTGFQFPTNLVFAPSTSPHTPASSPTLLFNPTNAPVHAYEHALTNLLTELDAVESFGDEHVRDVRRTLVKSVEAELEVLEERKRRAWRNQQEAPLEPATAEFAKSTAPAESALAPAFSGSIPAVESTVEPESTPANLAPTTDVPDLVAWFTSRLSQPLESEDDEVKAVRENLLAQLASFEGIASRARAVLAETEAENKLVSESPKSDTIEVSQPETITVESSEPDVLVAPVTLKPSPESAAEPAPESEPEPESEAEAVQLPAFAPQPEIIVTEAATEDVVHPEPELETSVAGESVTAPGASSEPEPESDAAPLSPVESVPESIASTSEPEVIVKDEAPELELAPSSPGHQSAFVQVFPDSDSDSDVDSEAEADMAAELVETDKKNANAGEEFELL</sequence>
<feature type="compositionally biased region" description="Low complexity" evidence="2">
    <location>
        <begin position="895"/>
        <end position="904"/>
    </location>
</feature>
<dbReference type="SUPFAM" id="SSF63491">
    <property type="entry name" value="BAG domain"/>
    <property type="match status" value="1"/>
</dbReference>
<gene>
    <name evidence="6" type="ORF">CTheo_1103</name>
</gene>
<dbReference type="InterPro" id="IPR036533">
    <property type="entry name" value="BAG_dom_sf"/>
</dbReference>
<dbReference type="PANTHER" id="PTHR35192:SF2">
    <property type="entry name" value="APPLE DOMAIN-CONTAINING PROTEIN"/>
    <property type="match status" value="1"/>
</dbReference>
<dbReference type="Proteomes" id="UP000383932">
    <property type="component" value="Unassembled WGS sequence"/>
</dbReference>
<evidence type="ECO:0000313" key="6">
    <source>
        <dbReference type="EMBL" id="KAB5595426.1"/>
    </source>
</evidence>
<keyword evidence="3" id="KW-0732">Signal</keyword>
<feature type="compositionally biased region" description="Acidic residues" evidence="2">
    <location>
        <begin position="905"/>
        <end position="915"/>
    </location>
</feature>
<feature type="compositionally biased region" description="Acidic residues" evidence="2">
    <location>
        <begin position="1020"/>
        <end position="1032"/>
    </location>
</feature>
<evidence type="ECO:0000256" key="2">
    <source>
        <dbReference type="SAM" id="MobiDB-lite"/>
    </source>
</evidence>
<proteinExistence type="predicted"/>
<feature type="region of interest" description="Disordered" evidence="2">
    <location>
        <begin position="177"/>
        <end position="200"/>
    </location>
</feature>
<dbReference type="AlphaFoldDB" id="A0A5N5QW72"/>
<dbReference type="Gene3D" id="1.20.58.120">
    <property type="entry name" value="BAG domain"/>
    <property type="match status" value="1"/>
</dbReference>
<dbReference type="GO" id="GO:0051087">
    <property type="term" value="F:protein-folding chaperone binding"/>
    <property type="evidence" value="ECO:0007669"/>
    <property type="project" value="InterPro"/>
</dbReference>